<dbReference type="Pfam" id="PF10989">
    <property type="entry name" value="DUF2808"/>
    <property type="match status" value="1"/>
</dbReference>
<accession>A0A1U7HSW3</accession>
<evidence type="ECO:0008006" key="4">
    <source>
        <dbReference type="Google" id="ProtNLM"/>
    </source>
</evidence>
<comment type="caution">
    <text evidence="2">The sequence shown here is derived from an EMBL/GenBank/DDBJ whole genome shotgun (WGS) entry which is preliminary data.</text>
</comment>
<dbReference type="RefSeq" id="WP_073597755.1">
    <property type="nucleotide sequence ID" value="NZ_MRCB01000001.1"/>
</dbReference>
<dbReference type="InterPro" id="IPR021256">
    <property type="entry name" value="DUF2808"/>
</dbReference>
<gene>
    <name evidence="2" type="ORF">NIES593_00685</name>
</gene>
<organism evidence="2 3">
    <name type="scientific">Hydrococcus rivularis NIES-593</name>
    <dbReference type="NCBI Taxonomy" id="1921803"/>
    <lineage>
        <taxon>Bacteria</taxon>
        <taxon>Bacillati</taxon>
        <taxon>Cyanobacteriota</taxon>
        <taxon>Cyanophyceae</taxon>
        <taxon>Pleurocapsales</taxon>
        <taxon>Hydrococcaceae</taxon>
        <taxon>Hydrococcus</taxon>
    </lineage>
</organism>
<sequence>MKKLLLLIPAITLLTVLSTTNFRANAHDDSANIPHIDSHHNFPPTRADIVRHTFEIHVPKNSNPLTQVIIQVPEVVNWSNKTKDLVVTDGNGKKVTPNVSINGKVIVLSFAESIAPNTDLEIDIKNVRRVTLGNGPVYRLLAKLEGSETPIHLGTVGFRLK</sequence>
<proteinExistence type="predicted"/>
<name>A0A1U7HSW3_9CYAN</name>
<dbReference type="OrthoDB" id="574511at2"/>
<protein>
    <recommendedName>
        <fullName evidence="4">DUF2808 domain-containing protein</fullName>
    </recommendedName>
</protein>
<keyword evidence="1" id="KW-0732">Signal</keyword>
<evidence type="ECO:0000313" key="2">
    <source>
        <dbReference type="EMBL" id="OKH26614.1"/>
    </source>
</evidence>
<evidence type="ECO:0000256" key="1">
    <source>
        <dbReference type="SAM" id="SignalP"/>
    </source>
</evidence>
<dbReference type="EMBL" id="MRCB01000001">
    <property type="protein sequence ID" value="OKH26614.1"/>
    <property type="molecule type" value="Genomic_DNA"/>
</dbReference>
<keyword evidence="3" id="KW-1185">Reference proteome</keyword>
<feature type="signal peptide" evidence="1">
    <location>
        <begin position="1"/>
        <end position="26"/>
    </location>
</feature>
<dbReference type="Proteomes" id="UP000186868">
    <property type="component" value="Unassembled WGS sequence"/>
</dbReference>
<dbReference type="AlphaFoldDB" id="A0A1U7HSW3"/>
<reference evidence="2 3" key="1">
    <citation type="submission" date="2016-11" db="EMBL/GenBank/DDBJ databases">
        <title>Draft Genome Sequences of Nine Cyanobacterial Strains from Diverse Habitats.</title>
        <authorList>
            <person name="Zhu T."/>
            <person name="Hou S."/>
            <person name="Lu X."/>
            <person name="Hess W.R."/>
        </authorList>
    </citation>
    <scope>NUCLEOTIDE SEQUENCE [LARGE SCALE GENOMIC DNA]</scope>
    <source>
        <strain evidence="2 3">NIES-593</strain>
    </source>
</reference>
<feature type="chain" id="PRO_5010590112" description="DUF2808 domain-containing protein" evidence="1">
    <location>
        <begin position="27"/>
        <end position="161"/>
    </location>
</feature>
<evidence type="ECO:0000313" key="3">
    <source>
        <dbReference type="Proteomes" id="UP000186868"/>
    </source>
</evidence>